<keyword evidence="5" id="KW-1185">Reference proteome</keyword>
<keyword evidence="3" id="KW-0067">ATP-binding</keyword>
<dbReference type="InterPro" id="IPR013126">
    <property type="entry name" value="Hsp_70_fam"/>
</dbReference>
<comment type="similarity">
    <text evidence="1">Belongs to the heat shock protein 70 family.</text>
</comment>
<dbReference type="PANTHER" id="PTHR14187:SF5">
    <property type="entry name" value="HEAT SHOCK 70 KDA PROTEIN 12A"/>
    <property type="match status" value="1"/>
</dbReference>
<dbReference type="Pfam" id="PF00012">
    <property type="entry name" value="HSP70"/>
    <property type="match status" value="1"/>
</dbReference>
<sequence>MFLFIKALKDDFLNKNATCATESVLTKTLWVVTVPALWTEKTRMLMRAAAEMTGIGEHNLLLASEPECAAVYYINLPQKLQIALGNIGEPGTKFLTADIGGGTGDLSAVEVQSDGTFKELCNVSGERVGGEQVNEAFYLEMYDSFKGGKVRQLFSEAEYYEIMKLEEEFENCKLTIRPDTSDEKIKIPIPNLVREKIKEKELELKNNAPITYNIKTQTLEVKRRYVREKLFEVPCSLIHNTISTVLKEHAEIKIVVLVGGFAESSIVQENLRSKLKEKFAEVKVVVPTSPFRAVLTGAVIFGHNPLIFTSRISRATYGIAVNELFDETKHNQSKKWFDEEDNVHRCKDVLSIHVKKGEAVALNEALNKKTYLPWSKSSKVIHLQVYETSDSGPVNGSVMYTTDHGCKKIAEISVDVPTAEESSKRDVSVRMIYGGTQLSVIAVCAHTGKECRAVIRFD</sequence>
<accession>A0A9D4EE65</accession>
<comment type="caution">
    <text evidence="4">The sequence shown here is derived from an EMBL/GenBank/DDBJ whole genome shotgun (WGS) entry which is preliminary data.</text>
</comment>
<organism evidence="4 5">
    <name type="scientific">Dreissena polymorpha</name>
    <name type="common">Zebra mussel</name>
    <name type="synonym">Mytilus polymorpha</name>
    <dbReference type="NCBI Taxonomy" id="45954"/>
    <lineage>
        <taxon>Eukaryota</taxon>
        <taxon>Metazoa</taxon>
        <taxon>Spiralia</taxon>
        <taxon>Lophotrochozoa</taxon>
        <taxon>Mollusca</taxon>
        <taxon>Bivalvia</taxon>
        <taxon>Autobranchia</taxon>
        <taxon>Heteroconchia</taxon>
        <taxon>Euheterodonta</taxon>
        <taxon>Imparidentia</taxon>
        <taxon>Neoheterodontei</taxon>
        <taxon>Myida</taxon>
        <taxon>Dreissenoidea</taxon>
        <taxon>Dreissenidae</taxon>
        <taxon>Dreissena</taxon>
    </lineage>
</organism>
<reference evidence="4" key="2">
    <citation type="submission" date="2020-11" db="EMBL/GenBank/DDBJ databases">
        <authorList>
            <person name="McCartney M.A."/>
            <person name="Auch B."/>
            <person name="Kono T."/>
            <person name="Mallez S."/>
            <person name="Becker A."/>
            <person name="Gohl D.M."/>
            <person name="Silverstein K.A.T."/>
            <person name="Koren S."/>
            <person name="Bechman K.B."/>
            <person name="Herman A."/>
            <person name="Abrahante J.E."/>
            <person name="Garbe J."/>
        </authorList>
    </citation>
    <scope>NUCLEOTIDE SEQUENCE</scope>
    <source>
        <strain evidence="4">Duluth1</strain>
        <tissue evidence="4">Whole animal</tissue>
    </source>
</reference>
<evidence type="ECO:0000313" key="5">
    <source>
        <dbReference type="Proteomes" id="UP000828390"/>
    </source>
</evidence>
<protein>
    <submittedName>
        <fullName evidence="4">Uncharacterized protein</fullName>
    </submittedName>
</protein>
<dbReference type="AlphaFoldDB" id="A0A9D4EE65"/>
<dbReference type="Gene3D" id="3.30.420.40">
    <property type="match status" value="2"/>
</dbReference>
<evidence type="ECO:0000256" key="2">
    <source>
        <dbReference type="ARBA" id="ARBA00022741"/>
    </source>
</evidence>
<proteinExistence type="inferred from homology"/>
<keyword evidence="2" id="KW-0547">Nucleotide-binding</keyword>
<dbReference type="InterPro" id="IPR043129">
    <property type="entry name" value="ATPase_NBD"/>
</dbReference>
<name>A0A9D4EE65_DREPO</name>
<evidence type="ECO:0000313" key="4">
    <source>
        <dbReference type="EMBL" id="KAH3778944.1"/>
    </source>
</evidence>
<evidence type="ECO:0000256" key="3">
    <source>
        <dbReference type="ARBA" id="ARBA00022840"/>
    </source>
</evidence>
<dbReference type="GO" id="GO:0005524">
    <property type="term" value="F:ATP binding"/>
    <property type="evidence" value="ECO:0007669"/>
    <property type="project" value="UniProtKB-KW"/>
</dbReference>
<dbReference type="GO" id="GO:0140662">
    <property type="term" value="F:ATP-dependent protein folding chaperone"/>
    <property type="evidence" value="ECO:0007669"/>
    <property type="project" value="InterPro"/>
</dbReference>
<evidence type="ECO:0000256" key="1">
    <source>
        <dbReference type="ARBA" id="ARBA00007381"/>
    </source>
</evidence>
<dbReference type="SUPFAM" id="SSF53067">
    <property type="entry name" value="Actin-like ATPase domain"/>
    <property type="match status" value="2"/>
</dbReference>
<reference evidence="4" key="1">
    <citation type="journal article" date="2019" name="bioRxiv">
        <title>The Genome of the Zebra Mussel, Dreissena polymorpha: A Resource for Invasive Species Research.</title>
        <authorList>
            <person name="McCartney M.A."/>
            <person name="Auch B."/>
            <person name="Kono T."/>
            <person name="Mallez S."/>
            <person name="Zhang Y."/>
            <person name="Obille A."/>
            <person name="Becker A."/>
            <person name="Abrahante J.E."/>
            <person name="Garbe J."/>
            <person name="Badalamenti J.P."/>
            <person name="Herman A."/>
            <person name="Mangelson H."/>
            <person name="Liachko I."/>
            <person name="Sullivan S."/>
            <person name="Sone E.D."/>
            <person name="Koren S."/>
            <person name="Silverstein K.A.T."/>
            <person name="Beckman K.B."/>
            <person name="Gohl D.M."/>
        </authorList>
    </citation>
    <scope>NUCLEOTIDE SEQUENCE</scope>
    <source>
        <strain evidence="4">Duluth1</strain>
        <tissue evidence="4">Whole animal</tissue>
    </source>
</reference>
<gene>
    <name evidence="4" type="ORF">DPMN_180423</name>
</gene>
<dbReference type="PANTHER" id="PTHR14187">
    <property type="entry name" value="ALPHA KINASE/ELONGATION FACTOR 2 KINASE"/>
    <property type="match status" value="1"/>
</dbReference>
<dbReference type="EMBL" id="JAIWYP010000009">
    <property type="protein sequence ID" value="KAH3778944.1"/>
    <property type="molecule type" value="Genomic_DNA"/>
</dbReference>
<dbReference type="Gene3D" id="3.90.640.10">
    <property type="entry name" value="Actin, Chain A, domain 4"/>
    <property type="match status" value="1"/>
</dbReference>
<dbReference type="Proteomes" id="UP000828390">
    <property type="component" value="Unassembled WGS sequence"/>
</dbReference>